<dbReference type="PANTHER" id="PTHR14002:SF20">
    <property type="entry name" value="ZONA PELLUCIDA-LIKE DOMAIN-CONTAINING PROTEIN 1"/>
    <property type="match status" value="1"/>
</dbReference>
<accession>A0ABD1JJH4</accession>
<dbReference type="PROSITE" id="PS51034">
    <property type="entry name" value="ZP_2"/>
    <property type="match status" value="1"/>
</dbReference>
<evidence type="ECO:0000256" key="1">
    <source>
        <dbReference type="ARBA" id="ARBA00022729"/>
    </source>
</evidence>
<dbReference type="AlphaFoldDB" id="A0ABD1JJH4"/>
<reference evidence="4 5" key="1">
    <citation type="submission" date="2024-09" db="EMBL/GenBank/DDBJ databases">
        <title>A chromosome-level genome assembly of Gray's grenadier anchovy, Coilia grayii.</title>
        <authorList>
            <person name="Fu Z."/>
        </authorList>
    </citation>
    <scope>NUCLEOTIDE SEQUENCE [LARGE SCALE GENOMIC DNA]</scope>
    <source>
        <strain evidence="4">G4</strain>
        <tissue evidence="4">Muscle</tissue>
    </source>
</reference>
<keyword evidence="2" id="KW-1015">Disulfide bond</keyword>
<protein>
    <recommendedName>
        <fullName evidence="3">ZP domain-containing protein</fullName>
    </recommendedName>
</protein>
<evidence type="ECO:0000256" key="2">
    <source>
        <dbReference type="ARBA" id="ARBA00023157"/>
    </source>
</evidence>
<gene>
    <name evidence="4" type="ORF">ACEWY4_018378</name>
</gene>
<dbReference type="InterPro" id="IPR042235">
    <property type="entry name" value="ZP-C_dom"/>
</dbReference>
<organism evidence="4 5">
    <name type="scientific">Coilia grayii</name>
    <name type="common">Gray's grenadier anchovy</name>
    <dbReference type="NCBI Taxonomy" id="363190"/>
    <lineage>
        <taxon>Eukaryota</taxon>
        <taxon>Metazoa</taxon>
        <taxon>Chordata</taxon>
        <taxon>Craniata</taxon>
        <taxon>Vertebrata</taxon>
        <taxon>Euteleostomi</taxon>
        <taxon>Actinopterygii</taxon>
        <taxon>Neopterygii</taxon>
        <taxon>Teleostei</taxon>
        <taxon>Clupei</taxon>
        <taxon>Clupeiformes</taxon>
        <taxon>Clupeoidei</taxon>
        <taxon>Engraulidae</taxon>
        <taxon>Coilinae</taxon>
        <taxon>Coilia</taxon>
    </lineage>
</organism>
<evidence type="ECO:0000313" key="4">
    <source>
        <dbReference type="EMBL" id="KAL2087319.1"/>
    </source>
</evidence>
<dbReference type="InterPro" id="IPR055355">
    <property type="entry name" value="ZP-C"/>
</dbReference>
<dbReference type="InterPro" id="IPR001507">
    <property type="entry name" value="ZP_dom"/>
</dbReference>
<dbReference type="Pfam" id="PF00100">
    <property type="entry name" value="Zona_pellucida"/>
    <property type="match status" value="1"/>
</dbReference>
<evidence type="ECO:0000259" key="3">
    <source>
        <dbReference type="PROSITE" id="PS51034"/>
    </source>
</evidence>
<dbReference type="Proteomes" id="UP001591681">
    <property type="component" value="Unassembled WGS sequence"/>
</dbReference>
<feature type="domain" description="ZP" evidence="3">
    <location>
        <begin position="1"/>
        <end position="145"/>
    </location>
</feature>
<comment type="caution">
    <text evidence="4">The sequence shown here is derived from an EMBL/GenBank/DDBJ whole genome shotgun (WGS) entry which is preliminary data.</text>
</comment>
<evidence type="ECO:0000313" key="5">
    <source>
        <dbReference type="Proteomes" id="UP001591681"/>
    </source>
</evidence>
<dbReference type="EMBL" id="JBHFQA010000015">
    <property type="protein sequence ID" value="KAL2087319.1"/>
    <property type="molecule type" value="Genomic_DNA"/>
</dbReference>
<proteinExistence type="predicted"/>
<keyword evidence="5" id="KW-1185">Reference proteome</keyword>
<sequence>MQEMGLVGFGPGARAIMSLYPNATFTEAYAQGVVTLPVGSALNVGIHTEGIEEGTFVLILEDCYGTNTSSPDDPIKHFFIKNRCPTDPLHVTVHESGSSLKTRFSVLLFLYLGDYGDMFAHCSLSLCDKTSSACSTACQTRKSRSISNKRGLTVGPVTWASQPQ</sequence>
<dbReference type="PANTHER" id="PTHR14002">
    <property type="entry name" value="ENDOGLIN/TGF-BETA RECEPTOR TYPE III"/>
    <property type="match status" value="1"/>
</dbReference>
<name>A0ABD1JJH4_9TELE</name>
<keyword evidence="1" id="KW-0732">Signal</keyword>
<dbReference type="Gene3D" id="2.60.40.4100">
    <property type="entry name" value="Zona pellucida, ZP-C domain"/>
    <property type="match status" value="1"/>
</dbReference>